<accession>A0ABP0KIM6</accession>
<reference evidence="2 4" key="1">
    <citation type="submission" date="2024-02" db="EMBL/GenBank/DDBJ databases">
        <authorList>
            <person name="Chen Y."/>
            <person name="Shah S."/>
            <person name="Dougan E. K."/>
            <person name="Thang M."/>
            <person name="Chan C."/>
        </authorList>
    </citation>
    <scope>NUCLEOTIDE SEQUENCE [LARGE SCALE GENOMIC DNA]</scope>
</reference>
<dbReference type="EMBL" id="CAXAMN010008746">
    <property type="protein sequence ID" value="CAK9026359.1"/>
    <property type="molecule type" value="Genomic_DNA"/>
</dbReference>
<protein>
    <submittedName>
        <fullName evidence="2">Uncharacterized protein</fullName>
    </submittedName>
</protein>
<evidence type="ECO:0000313" key="3">
    <source>
        <dbReference type="EMBL" id="CAK9026623.1"/>
    </source>
</evidence>
<proteinExistence type="predicted"/>
<sequence length="132" mass="15244">DVVMGSEGVTADFQLIQNNVHQIASGNEEAVRFEAEQRHRETMHSTIQALGSQCRVAIDQMREVCDKQVLPMQGRINLLERQLAESQAKVASADSLHQKRMSEQKAEAEKLHLQRMNEKMSELEKMLTRWWR</sequence>
<feature type="non-terminal residue" evidence="2">
    <location>
        <position position="1"/>
    </location>
</feature>
<evidence type="ECO:0000313" key="4">
    <source>
        <dbReference type="Proteomes" id="UP001642484"/>
    </source>
</evidence>
<keyword evidence="4" id="KW-1185">Reference proteome</keyword>
<dbReference type="Proteomes" id="UP001642484">
    <property type="component" value="Unassembled WGS sequence"/>
</dbReference>
<evidence type="ECO:0000256" key="1">
    <source>
        <dbReference type="SAM" id="Coils"/>
    </source>
</evidence>
<name>A0ABP0KIM6_9DINO</name>
<feature type="non-terminal residue" evidence="2">
    <location>
        <position position="132"/>
    </location>
</feature>
<evidence type="ECO:0000313" key="2">
    <source>
        <dbReference type="EMBL" id="CAK9026359.1"/>
    </source>
</evidence>
<dbReference type="EMBL" id="CAXAMN010008802">
    <property type="protein sequence ID" value="CAK9026623.1"/>
    <property type="molecule type" value="Genomic_DNA"/>
</dbReference>
<comment type="caution">
    <text evidence="2">The sequence shown here is derived from an EMBL/GenBank/DDBJ whole genome shotgun (WGS) entry which is preliminary data.</text>
</comment>
<organism evidence="2 4">
    <name type="scientific">Durusdinium trenchii</name>
    <dbReference type="NCBI Taxonomy" id="1381693"/>
    <lineage>
        <taxon>Eukaryota</taxon>
        <taxon>Sar</taxon>
        <taxon>Alveolata</taxon>
        <taxon>Dinophyceae</taxon>
        <taxon>Suessiales</taxon>
        <taxon>Symbiodiniaceae</taxon>
        <taxon>Durusdinium</taxon>
    </lineage>
</organism>
<keyword evidence="1" id="KW-0175">Coiled coil</keyword>
<feature type="coiled-coil region" evidence="1">
    <location>
        <begin position="76"/>
        <end position="126"/>
    </location>
</feature>
<gene>
    <name evidence="2" type="ORF">CCMP2556_LOCUS16334</name>
    <name evidence="3" type="ORF">CCMP2556_LOCUS16446</name>
</gene>